<gene>
    <name evidence="3" type="ORF">Micbo1qcDRAFT_166724</name>
</gene>
<dbReference type="InterPro" id="IPR002347">
    <property type="entry name" value="SDR_fam"/>
</dbReference>
<dbReference type="EMBL" id="KQ964258">
    <property type="protein sequence ID" value="KXJ88629.1"/>
    <property type="molecule type" value="Genomic_DNA"/>
</dbReference>
<evidence type="ECO:0008006" key="5">
    <source>
        <dbReference type="Google" id="ProtNLM"/>
    </source>
</evidence>
<dbReference type="InterPro" id="IPR036291">
    <property type="entry name" value="NAD(P)-bd_dom_sf"/>
</dbReference>
<dbReference type="Pfam" id="PF00106">
    <property type="entry name" value="adh_short"/>
    <property type="match status" value="1"/>
</dbReference>
<dbReference type="PANTHER" id="PTHR43157:SF35">
    <property type="entry name" value="DEHYDROGENASE_REDUCTASE FAMILY PROTEIN, PUTATIVE-RELATED"/>
    <property type="match status" value="1"/>
</dbReference>
<feature type="region of interest" description="Disordered" evidence="2">
    <location>
        <begin position="181"/>
        <end position="201"/>
    </location>
</feature>
<accession>A0A136IV10</accession>
<dbReference type="GO" id="GO:0016491">
    <property type="term" value="F:oxidoreductase activity"/>
    <property type="evidence" value="ECO:0007669"/>
    <property type="project" value="UniProtKB-KW"/>
</dbReference>
<dbReference type="Gene3D" id="3.40.50.720">
    <property type="entry name" value="NAD(P)-binding Rossmann-like Domain"/>
    <property type="match status" value="1"/>
</dbReference>
<dbReference type="OrthoDB" id="542013at2759"/>
<organism evidence="3 4">
    <name type="scientific">Microdochium bolleyi</name>
    <dbReference type="NCBI Taxonomy" id="196109"/>
    <lineage>
        <taxon>Eukaryota</taxon>
        <taxon>Fungi</taxon>
        <taxon>Dikarya</taxon>
        <taxon>Ascomycota</taxon>
        <taxon>Pezizomycotina</taxon>
        <taxon>Sordariomycetes</taxon>
        <taxon>Xylariomycetidae</taxon>
        <taxon>Xylariales</taxon>
        <taxon>Microdochiaceae</taxon>
        <taxon>Microdochium</taxon>
    </lineage>
</organism>
<sequence length="374" mass="40576">MGAVSRSRNGSGQLQAASTAETSYLAFFKRQFVQPVPLPVDLNLVGKAAIVTGANAGLGFESSRQLLQAGLSRLILAVRSQTRGDAAAEKLRREYPGAEVLVWILDMDSYESIQAFAARCAAELDDHQRAIDIVILNAGIQRNAYEAAPATEHELVLQVNYLSTMLLAILLLPIMKQGRRQRRGRSSINNSTETPSSPPPVLTVVTSDTAYVAPALDASAKSIIAQLNSPDSRKNYSSFFQYAQSKVLQQSFVPRLAACVDPDDVVLNLVNPGLCRDTAFSDGVMSGLALRAYHLFMAAVARTVEVGATTYVDAVAVKGKESHGSLISDWRVKPFPPSLYGETGQKIQDTLWEETLDEFEFAGAREIVARLGRD</sequence>
<proteinExistence type="predicted"/>
<protein>
    <recommendedName>
        <fullName evidence="5">Short-chain dehydrogenase/reductase family protein</fullName>
    </recommendedName>
</protein>
<keyword evidence="4" id="KW-1185">Reference proteome</keyword>
<reference evidence="4" key="1">
    <citation type="submission" date="2016-02" db="EMBL/GenBank/DDBJ databases">
        <title>Draft genome sequence of Microdochium bolleyi, a fungal endophyte of beachgrass.</title>
        <authorList>
            <consortium name="DOE Joint Genome Institute"/>
            <person name="David A.S."/>
            <person name="May G."/>
            <person name="Haridas S."/>
            <person name="Lim J."/>
            <person name="Wang M."/>
            <person name="Labutti K."/>
            <person name="Lipzen A."/>
            <person name="Barry K."/>
            <person name="Grigoriev I.V."/>
        </authorList>
    </citation>
    <scope>NUCLEOTIDE SEQUENCE [LARGE SCALE GENOMIC DNA]</scope>
    <source>
        <strain evidence="4">J235TASD1</strain>
    </source>
</reference>
<keyword evidence="1" id="KW-0560">Oxidoreductase</keyword>
<dbReference type="PANTHER" id="PTHR43157">
    <property type="entry name" value="PHOSPHATIDYLINOSITOL-GLYCAN BIOSYNTHESIS CLASS F PROTEIN-RELATED"/>
    <property type="match status" value="1"/>
</dbReference>
<evidence type="ECO:0000313" key="3">
    <source>
        <dbReference type="EMBL" id="KXJ88629.1"/>
    </source>
</evidence>
<evidence type="ECO:0000256" key="1">
    <source>
        <dbReference type="ARBA" id="ARBA00023002"/>
    </source>
</evidence>
<dbReference type="Proteomes" id="UP000070501">
    <property type="component" value="Unassembled WGS sequence"/>
</dbReference>
<dbReference type="PRINTS" id="PR00081">
    <property type="entry name" value="GDHRDH"/>
</dbReference>
<name>A0A136IV10_9PEZI</name>
<dbReference type="SUPFAM" id="SSF51735">
    <property type="entry name" value="NAD(P)-binding Rossmann-fold domains"/>
    <property type="match status" value="1"/>
</dbReference>
<dbReference type="STRING" id="196109.A0A136IV10"/>
<dbReference type="InParanoid" id="A0A136IV10"/>
<evidence type="ECO:0000256" key="2">
    <source>
        <dbReference type="SAM" id="MobiDB-lite"/>
    </source>
</evidence>
<evidence type="ECO:0000313" key="4">
    <source>
        <dbReference type="Proteomes" id="UP000070501"/>
    </source>
</evidence>
<dbReference type="AlphaFoldDB" id="A0A136IV10"/>